<evidence type="ECO:0000313" key="1">
    <source>
        <dbReference type="EMBL" id="KAI5673452.1"/>
    </source>
</evidence>
<keyword evidence="2" id="KW-1185">Reference proteome</keyword>
<gene>
    <name evidence="1" type="ORF">M9H77_13816</name>
</gene>
<organism evidence="1 2">
    <name type="scientific">Catharanthus roseus</name>
    <name type="common">Madagascar periwinkle</name>
    <name type="synonym">Vinca rosea</name>
    <dbReference type="NCBI Taxonomy" id="4058"/>
    <lineage>
        <taxon>Eukaryota</taxon>
        <taxon>Viridiplantae</taxon>
        <taxon>Streptophyta</taxon>
        <taxon>Embryophyta</taxon>
        <taxon>Tracheophyta</taxon>
        <taxon>Spermatophyta</taxon>
        <taxon>Magnoliopsida</taxon>
        <taxon>eudicotyledons</taxon>
        <taxon>Gunneridae</taxon>
        <taxon>Pentapetalae</taxon>
        <taxon>asterids</taxon>
        <taxon>lamiids</taxon>
        <taxon>Gentianales</taxon>
        <taxon>Apocynaceae</taxon>
        <taxon>Rauvolfioideae</taxon>
        <taxon>Vinceae</taxon>
        <taxon>Catharanthinae</taxon>
        <taxon>Catharanthus</taxon>
    </lineage>
</organism>
<dbReference type="EMBL" id="CM044703">
    <property type="protein sequence ID" value="KAI5673452.1"/>
    <property type="molecule type" value="Genomic_DNA"/>
</dbReference>
<evidence type="ECO:0000313" key="2">
    <source>
        <dbReference type="Proteomes" id="UP001060085"/>
    </source>
</evidence>
<comment type="caution">
    <text evidence="1">The sequence shown here is derived from an EMBL/GenBank/DDBJ whole genome shotgun (WGS) entry which is preliminary data.</text>
</comment>
<reference evidence="2" key="1">
    <citation type="journal article" date="2023" name="Nat. Plants">
        <title>Single-cell RNA sequencing provides a high-resolution roadmap for understanding the multicellular compartmentation of specialized metabolism.</title>
        <authorList>
            <person name="Sun S."/>
            <person name="Shen X."/>
            <person name="Li Y."/>
            <person name="Li Y."/>
            <person name="Wang S."/>
            <person name="Li R."/>
            <person name="Zhang H."/>
            <person name="Shen G."/>
            <person name="Guo B."/>
            <person name="Wei J."/>
            <person name="Xu J."/>
            <person name="St-Pierre B."/>
            <person name="Chen S."/>
            <person name="Sun C."/>
        </authorList>
    </citation>
    <scope>NUCLEOTIDE SEQUENCE [LARGE SCALE GENOMIC DNA]</scope>
</reference>
<protein>
    <submittedName>
        <fullName evidence="1">Uncharacterized protein</fullName>
    </submittedName>
</protein>
<sequence>MELSEEEDDTGKASKRLSIWEDRISLLPDSVLAHILSFLPTFDAIKTVQIRRFGNLWHTLRVFDFDECKFHDCRGNFDFEHDPRDQDKFLSIIYHILVECKNLDKLRLRFHFSQSYSRNEVSADDDPKYEKQRCKEEIIDDDLDILLHFAIRKNVEVLDLDFAGCSWVSNLECYILPDIIWKGCYLTELRLSFCEIDSCEEVDLRSVKLMSLKEVAVNDEIMNTILQGCPLLETLCLEHCYNLQNLNCTNPRLEELIVRLEETDKILTISAPNLLGIQLFGDIDQVRLDNVSSVLESRLYFTSGFKFEQEKYVEFKSIFQKLSNCKNFTACTCCVSVLSMCKFTNVPCPSFNWESLTLDLDLSKWHLPGIYLLLRNSPCLETFTMYMQPIHGWARDFENDAEKWLKAYDFDVENFLNSQEETFDHLKIVMIYGHITEPYVIDIVKYLLKHATVLEKMLISDRKKDQDLLGFYRFLRLSKNGGDLSFNKKECSTSELLEYSKKLLSFPRASANSVIYFN</sequence>
<name>A0ACC0BLI9_CATRO</name>
<dbReference type="Proteomes" id="UP001060085">
    <property type="component" value="Linkage Group LG03"/>
</dbReference>
<accession>A0ACC0BLI9</accession>
<proteinExistence type="predicted"/>